<name>A0A433QRM1_9FUNG</name>
<feature type="non-terminal residue" evidence="1">
    <location>
        <position position="76"/>
    </location>
</feature>
<sequence length="76" mass="8698">MNSPFSTVGYHARFPQGWFFIQSVVEGYVLSVKDSSTEVDAQIVLHPWSSTEYRSQLWMHDGDCLVNFNSKLVLDV</sequence>
<protein>
    <recommendedName>
        <fullName evidence="3">Ricin B lectin domain-containing protein</fullName>
    </recommendedName>
</protein>
<comment type="caution">
    <text evidence="1">The sequence shown here is derived from an EMBL/GenBank/DDBJ whole genome shotgun (WGS) entry which is preliminary data.</text>
</comment>
<organism evidence="1 2">
    <name type="scientific">Jimgerdemannia flammicorona</name>
    <dbReference type="NCBI Taxonomy" id="994334"/>
    <lineage>
        <taxon>Eukaryota</taxon>
        <taxon>Fungi</taxon>
        <taxon>Fungi incertae sedis</taxon>
        <taxon>Mucoromycota</taxon>
        <taxon>Mucoromycotina</taxon>
        <taxon>Endogonomycetes</taxon>
        <taxon>Endogonales</taxon>
        <taxon>Endogonaceae</taxon>
        <taxon>Jimgerdemannia</taxon>
    </lineage>
</organism>
<evidence type="ECO:0000313" key="1">
    <source>
        <dbReference type="EMBL" id="RUS32419.1"/>
    </source>
</evidence>
<gene>
    <name evidence="1" type="ORF">BC938DRAFT_475441</name>
</gene>
<dbReference type="AlphaFoldDB" id="A0A433QRM1"/>
<accession>A0A433QRM1</accession>
<proteinExistence type="predicted"/>
<evidence type="ECO:0008006" key="3">
    <source>
        <dbReference type="Google" id="ProtNLM"/>
    </source>
</evidence>
<dbReference type="Proteomes" id="UP000274822">
    <property type="component" value="Unassembled WGS sequence"/>
</dbReference>
<dbReference type="InterPro" id="IPR035992">
    <property type="entry name" value="Ricin_B-like_lectins"/>
</dbReference>
<dbReference type="Gene3D" id="2.80.10.50">
    <property type="match status" value="1"/>
</dbReference>
<dbReference type="SUPFAM" id="SSF50370">
    <property type="entry name" value="Ricin B-like lectins"/>
    <property type="match status" value="1"/>
</dbReference>
<dbReference type="EMBL" id="RBNJ01002064">
    <property type="protein sequence ID" value="RUS32419.1"/>
    <property type="molecule type" value="Genomic_DNA"/>
</dbReference>
<keyword evidence="2" id="KW-1185">Reference proteome</keyword>
<reference evidence="1 2" key="1">
    <citation type="journal article" date="2018" name="New Phytol.">
        <title>Phylogenomics of Endogonaceae and evolution of mycorrhizas within Mucoromycota.</title>
        <authorList>
            <person name="Chang Y."/>
            <person name="Desiro A."/>
            <person name="Na H."/>
            <person name="Sandor L."/>
            <person name="Lipzen A."/>
            <person name="Clum A."/>
            <person name="Barry K."/>
            <person name="Grigoriev I.V."/>
            <person name="Martin F.M."/>
            <person name="Stajich J.E."/>
            <person name="Smith M.E."/>
            <person name="Bonito G."/>
            <person name="Spatafora J.W."/>
        </authorList>
    </citation>
    <scope>NUCLEOTIDE SEQUENCE [LARGE SCALE GENOMIC DNA]</scope>
    <source>
        <strain evidence="1 2">AD002</strain>
    </source>
</reference>
<evidence type="ECO:0000313" key="2">
    <source>
        <dbReference type="Proteomes" id="UP000274822"/>
    </source>
</evidence>